<gene>
    <name evidence="1" type="ORF">BRCON_2641</name>
</gene>
<organism evidence="1 2">
    <name type="scientific">Sumerlaea chitinivorans</name>
    <dbReference type="NCBI Taxonomy" id="2250252"/>
    <lineage>
        <taxon>Bacteria</taxon>
        <taxon>Candidatus Sumerlaeota</taxon>
        <taxon>Candidatus Sumerlaeia</taxon>
        <taxon>Candidatus Sumerlaeales</taxon>
        <taxon>Candidatus Sumerlaeaceae</taxon>
        <taxon>Candidatus Sumerlaea</taxon>
    </lineage>
</organism>
<protein>
    <submittedName>
        <fullName evidence="1">Uncharacterized protein</fullName>
    </submittedName>
</protein>
<dbReference type="Proteomes" id="UP000262583">
    <property type="component" value="Chromosome"/>
</dbReference>
<evidence type="ECO:0000313" key="1">
    <source>
        <dbReference type="EMBL" id="AXA37383.1"/>
    </source>
</evidence>
<proteinExistence type="predicted"/>
<name>A0A2Z4YAD1_SUMC1</name>
<accession>A0A2Z4YAD1</accession>
<evidence type="ECO:0000313" key="2">
    <source>
        <dbReference type="Proteomes" id="UP000262583"/>
    </source>
</evidence>
<dbReference type="KEGG" id="schv:BRCON_2641"/>
<sequence length="50" mass="5606">MSPSLAPTSLGLSLEPVHQRGSLALEPVAPWPPLMELQSVLRFHFLRNRK</sequence>
<dbReference type="AlphaFoldDB" id="A0A2Z4YAD1"/>
<dbReference type="EMBL" id="CP030759">
    <property type="protein sequence ID" value="AXA37383.1"/>
    <property type="molecule type" value="Genomic_DNA"/>
</dbReference>
<reference evidence="1 2" key="1">
    <citation type="submission" date="2018-05" db="EMBL/GenBank/DDBJ databases">
        <title>A metagenomic window into the 2 km-deep terrestrial subsurface aquifer revealed taxonomically and functionally diverse microbial community comprising novel uncultured bacterial lineages.</title>
        <authorList>
            <person name="Kadnikov V.V."/>
            <person name="Mardanov A.V."/>
            <person name="Beletsky A.V."/>
            <person name="Banks D."/>
            <person name="Pimenov N.V."/>
            <person name="Frank Y.A."/>
            <person name="Karnachuk O.V."/>
            <person name="Ravin N.V."/>
        </authorList>
    </citation>
    <scope>NUCLEOTIDE SEQUENCE [LARGE SCALE GENOMIC DNA]</scope>
    <source>
        <strain evidence="1">BY</strain>
    </source>
</reference>